<accession>A0A392QIG7</accession>
<protein>
    <submittedName>
        <fullName evidence="1">Putative IMP dehydrogenase/GMP reductase</fullName>
    </submittedName>
</protein>
<organism evidence="1 2">
    <name type="scientific">Trifolium medium</name>
    <dbReference type="NCBI Taxonomy" id="97028"/>
    <lineage>
        <taxon>Eukaryota</taxon>
        <taxon>Viridiplantae</taxon>
        <taxon>Streptophyta</taxon>
        <taxon>Embryophyta</taxon>
        <taxon>Tracheophyta</taxon>
        <taxon>Spermatophyta</taxon>
        <taxon>Magnoliopsida</taxon>
        <taxon>eudicotyledons</taxon>
        <taxon>Gunneridae</taxon>
        <taxon>Pentapetalae</taxon>
        <taxon>rosids</taxon>
        <taxon>fabids</taxon>
        <taxon>Fabales</taxon>
        <taxon>Fabaceae</taxon>
        <taxon>Papilionoideae</taxon>
        <taxon>50 kb inversion clade</taxon>
        <taxon>NPAAA clade</taxon>
        <taxon>Hologalegina</taxon>
        <taxon>IRL clade</taxon>
        <taxon>Trifolieae</taxon>
        <taxon>Trifolium</taxon>
    </lineage>
</organism>
<dbReference type="AlphaFoldDB" id="A0A392QIG7"/>
<sequence>MYLPEWVLRQFGYTQTIPSLLSQSANPLATRDQISAQYTQYLDRVLTPEQRGLAAIYAWYATPDYLRWYFQISHPYIRPLPPGDPPRPCEHEALIEEEAQSEGPIAISLTNRIKMIRAIANDMLLSGELPDGSHAQRDVQ</sequence>
<keyword evidence="2" id="KW-1185">Reference proteome</keyword>
<dbReference type="EMBL" id="LXQA010137304">
    <property type="protein sequence ID" value="MCI23684.1"/>
    <property type="molecule type" value="Genomic_DNA"/>
</dbReference>
<dbReference type="Proteomes" id="UP000265520">
    <property type="component" value="Unassembled WGS sequence"/>
</dbReference>
<comment type="caution">
    <text evidence="1">The sequence shown here is derived from an EMBL/GenBank/DDBJ whole genome shotgun (WGS) entry which is preliminary data.</text>
</comment>
<proteinExistence type="predicted"/>
<feature type="non-terminal residue" evidence="1">
    <location>
        <position position="140"/>
    </location>
</feature>
<evidence type="ECO:0000313" key="2">
    <source>
        <dbReference type="Proteomes" id="UP000265520"/>
    </source>
</evidence>
<name>A0A392QIG7_9FABA</name>
<reference evidence="1 2" key="1">
    <citation type="journal article" date="2018" name="Front. Plant Sci.">
        <title>Red Clover (Trifolium pratense) and Zigzag Clover (T. medium) - A Picture of Genomic Similarities and Differences.</title>
        <authorList>
            <person name="Dluhosova J."/>
            <person name="Istvanek J."/>
            <person name="Nedelnik J."/>
            <person name="Repkova J."/>
        </authorList>
    </citation>
    <scope>NUCLEOTIDE SEQUENCE [LARGE SCALE GENOMIC DNA]</scope>
    <source>
        <strain evidence="2">cv. 10/8</strain>
        <tissue evidence="1">Leaf</tissue>
    </source>
</reference>
<evidence type="ECO:0000313" key="1">
    <source>
        <dbReference type="EMBL" id="MCI23684.1"/>
    </source>
</evidence>